<dbReference type="EMBL" id="FPLJ01000132">
    <property type="protein sequence ID" value="SGZ02452.1"/>
    <property type="molecule type" value="Genomic_DNA"/>
</dbReference>
<evidence type="ECO:0000313" key="3">
    <source>
        <dbReference type="EMBL" id="SGZ16408.1"/>
    </source>
</evidence>
<reference evidence="3 5" key="1">
    <citation type="submission" date="2016-11" db="EMBL/GenBank/DDBJ databases">
        <authorList>
            <person name="Jaros S."/>
            <person name="Januszkiewicz K."/>
            <person name="Wedrychowicz H."/>
        </authorList>
    </citation>
    <scope>NUCLEOTIDE SEQUENCE [LARGE SCALE GENOMIC DNA]</scope>
    <source>
        <strain evidence="3">NVI 5450</strain>
    </source>
</reference>
<dbReference type="KEGG" id="mvs:MVIS_1794"/>
<dbReference type="RefSeq" id="WP_045110069.1">
    <property type="nucleotide sequence ID" value="NZ_CAWQZC010000054.1"/>
</dbReference>
<reference evidence="2 4" key="2">
    <citation type="submission" date="2016-11" db="EMBL/GenBank/DDBJ databases">
        <authorList>
            <person name="Klemetsen T."/>
        </authorList>
    </citation>
    <scope>NUCLEOTIDE SEQUENCE [LARGE SCALE GENOMIC DNA]</scope>
    <source>
        <strain evidence="2">MT 2528</strain>
    </source>
</reference>
<dbReference type="Pfam" id="PF07027">
    <property type="entry name" value="DUF1318"/>
    <property type="match status" value="1"/>
</dbReference>
<dbReference type="AlphaFoldDB" id="A0A090ICT9"/>
<gene>
    <name evidence="2" type="ORF">MT2528_4398</name>
    <name evidence="3" type="ORF">NVI5450_4311</name>
</gene>
<keyword evidence="1" id="KW-0732">Signal</keyword>
<accession>A0A090ICT9</accession>
<sequence length="106" mass="11624">MRRIFSTLIILVAMSFSVQAIDLQDAKKSGLVGEQTNGYLGAVKPSSEVNALVKTVNDKRKAKYQELATKHNVSVKAISVRAAKKAMSLTEKGQFIESSPGQWKKK</sequence>
<dbReference type="HOGENOM" id="CLU_146585_0_0_6"/>
<dbReference type="GeneID" id="61295092"/>
<evidence type="ECO:0000256" key="1">
    <source>
        <dbReference type="SAM" id="SignalP"/>
    </source>
</evidence>
<evidence type="ECO:0000313" key="5">
    <source>
        <dbReference type="Proteomes" id="UP000183794"/>
    </source>
</evidence>
<name>A0A090ICT9_9GAMM</name>
<dbReference type="STRING" id="80854.MVIS_1794"/>
<dbReference type="OrthoDB" id="9798130at2"/>
<dbReference type="PIRSF" id="PIRSF025560">
    <property type="entry name" value="UCP025560"/>
    <property type="match status" value="1"/>
</dbReference>
<evidence type="ECO:0000313" key="2">
    <source>
        <dbReference type="EMBL" id="SGZ02452.1"/>
    </source>
</evidence>
<organism evidence="3 5">
    <name type="scientific">Moritella viscosa</name>
    <dbReference type="NCBI Taxonomy" id="80854"/>
    <lineage>
        <taxon>Bacteria</taxon>
        <taxon>Pseudomonadati</taxon>
        <taxon>Pseudomonadota</taxon>
        <taxon>Gammaproteobacteria</taxon>
        <taxon>Alteromonadales</taxon>
        <taxon>Moritellaceae</taxon>
        <taxon>Moritella</taxon>
    </lineage>
</organism>
<dbReference type="Proteomes" id="UP000183794">
    <property type="component" value="Unassembled WGS sequence"/>
</dbReference>
<dbReference type="PATRIC" id="fig|80854.5.peg.1910"/>
<feature type="signal peptide" evidence="1">
    <location>
        <begin position="1"/>
        <end position="20"/>
    </location>
</feature>
<keyword evidence="4" id="KW-1185">Reference proteome</keyword>
<dbReference type="Proteomes" id="UP000182660">
    <property type="component" value="Unassembled WGS sequence"/>
</dbReference>
<feature type="chain" id="PRO_5015029815" evidence="1">
    <location>
        <begin position="21"/>
        <end position="106"/>
    </location>
</feature>
<dbReference type="EMBL" id="FPLD01000129">
    <property type="protein sequence ID" value="SGZ16408.1"/>
    <property type="molecule type" value="Genomic_DNA"/>
</dbReference>
<evidence type="ECO:0000313" key="4">
    <source>
        <dbReference type="Proteomes" id="UP000182660"/>
    </source>
</evidence>
<protein>
    <submittedName>
        <fullName evidence="3">Uncharacterized protein</fullName>
    </submittedName>
</protein>
<proteinExistence type="predicted"/>
<dbReference type="InterPro" id="IPR008309">
    <property type="entry name" value="YdbL"/>
</dbReference>